<organism evidence="4 5">
    <name type="scientific">Saccharicrinis carchari</name>
    <dbReference type="NCBI Taxonomy" id="1168039"/>
    <lineage>
        <taxon>Bacteria</taxon>
        <taxon>Pseudomonadati</taxon>
        <taxon>Bacteroidota</taxon>
        <taxon>Bacteroidia</taxon>
        <taxon>Marinilabiliales</taxon>
        <taxon>Marinilabiliaceae</taxon>
        <taxon>Saccharicrinis</taxon>
    </lineage>
</organism>
<dbReference type="GO" id="GO:0004016">
    <property type="term" value="F:adenylate cyclase activity"/>
    <property type="evidence" value="ECO:0007669"/>
    <property type="project" value="UniProtKB-ARBA"/>
</dbReference>
<reference evidence="4 5" key="1">
    <citation type="submission" date="2017-05" db="EMBL/GenBank/DDBJ databases">
        <authorList>
            <person name="Varghese N."/>
            <person name="Submissions S."/>
        </authorList>
    </citation>
    <scope>NUCLEOTIDE SEQUENCE [LARGE SCALE GENOMIC DNA]</scope>
    <source>
        <strain evidence="4 5">DSM 27040</strain>
    </source>
</reference>
<dbReference type="InterPro" id="IPR001789">
    <property type="entry name" value="Sig_transdc_resp-reg_receiver"/>
</dbReference>
<dbReference type="PROSITE" id="PS50125">
    <property type="entry name" value="GUANYLATE_CYCLASE_2"/>
    <property type="match status" value="1"/>
</dbReference>
<dbReference type="SUPFAM" id="SSF52172">
    <property type="entry name" value="CheY-like"/>
    <property type="match status" value="1"/>
</dbReference>
<dbReference type="Proteomes" id="UP000319040">
    <property type="component" value="Unassembled WGS sequence"/>
</dbReference>
<dbReference type="EMBL" id="FXTB01000006">
    <property type="protein sequence ID" value="SMO74434.1"/>
    <property type="molecule type" value="Genomic_DNA"/>
</dbReference>
<dbReference type="AlphaFoldDB" id="A0A521DRV1"/>
<feature type="domain" description="Response regulatory" evidence="2">
    <location>
        <begin position="23"/>
        <end position="140"/>
    </location>
</feature>
<dbReference type="PANTHER" id="PTHR45655:SF13">
    <property type="entry name" value="SOLUBLE GUANYLATE CYCLASE GCY-32-RELATED"/>
    <property type="match status" value="1"/>
</dbReference>
<keyword evidence="1" id="KW-0597">Phosphoprotein</keyword>
<dbReference type="RefSeq" id="WP_142533821.1">
    <property type="nucleotide sequence ID" value="NZ_FXTB01000006.1"/>
</dbReference>
<dbReference type="GO" id="GO:0070482">
    <property type="term" value="P:response to oxygen levels"/>
    <property type="evidence" value="ECO:0007669"/>
    <property type="project" value="TreeGrafter"/>
</dbReference>
<feature type="modified residue" description="4-aspartylphosphate" evidence="1">
    <location>
        <position position="73"/>
    </location>
</feature>
<evidence type="ECO:0000313" key="4">
    <source>
        <dbReference type="EMBL" id="SMO74434.1"/>
    </source>
</evidence>
<evidence type="ECO:0000313" key="5">
    <source>
        <dbReference type="Proteomes" id="UP000319040"/>
    </source>
</evidence>
<proteinExistence type="predicted"/>
<keyword evidence="5" id="KW-1185">Reference proteome</keyword>
<evidence type="ECO:0000259" key="3">
    <source>
        <dbReference type="PROSITE" id="PS50125"/>
    </source>
</evidence>
<dbReference type="Pfam" id="PF00211">
    <property type="entry name" value="Guanylate_cyc"/>
    <property type="match status" value="1"/>
</dbReference>
<dbReference type="InterPro" id="IPR029787">
    <property type="entry name" value="Nucleotide_cyclase"/>
</dbReference>
<dbReference type="PROSITE" id="PS50110">
    <property type="entry name" value="RESPONSE_REGULATORY"/>
    <property type="match status" value="1"/>
</dbReference>
<dbReference type="InterPro" id="IPR001054">
    <property type="entry name" value="A/G_cyclase"/>
</dbReference>
<dbReference type="PANTHER" id="PTHR45655">
    <property type="entry name" value="GUANYLATE CYCLASE SOLUBLE SUBUNIT BETA-2"/>
    <property type="match status" value="1"/>
</dbReference>
<dbReference type="SMART" id="SM00044">
    <property type="entry name" value="CYCc"/>
    <property type="match status" value="1"/>
</dbReference>
<dbReference type="OrthoDB" id="9763484at2"/>
<feature type="domain" description="Guanylate cyclase" evidence="3">
    <location>
        <begin position="194"/>
        <end position="321"/>
    </location>
</feature>
<evidence type="ECO:0000256" key="1">
    <source>
        <dbReference type="PROSITE-ProRule" id="PRU00169"/>
    </source>
</evidence>
<dbReference type="CDD" id="cd07302">
    <property type="entry name" value="CHD"/>
    <property type="match status" value="1"/>
</dbReference>
<accession>A0A521DRV1</accession>
<dbReference type="SUPFAM" id="SSF55073">
    <property type="entry name" value="Nucleotide cyclase"/>
    <property type="match status" value="1"/>
</dbReference>
<dbReference type="GO" id="GO:0004383">
    <property type="term" value="F:guanylate cyclase activity"/>
    <property type="evidence" value="ECO:0007669"/>
    <property type="project" value="TreeGrafter"/>
</dbReference>
<sequence length="378" mass="43159">MYEIESKNDENSKKEYYSMDTGKILLIGKDYCNLELLEHQLMSFSEEWRIKVKLFHDSVYELNNTHHDLVIIDFGGSPEKLLKKIEIVKKSHQNHNTPILVCFVEKSAKLIKTMLEAGALDFIQKPFKPIELFARVRTALILSSTVKKLNHQADVIRESQNKVNEIISGLLPKKIIDELTVSGESRPKKYREASVLFVDLVDFTKKSTTLAPKILIDELTQIFNAFDSIIKKNGCTRIKTMGDGYLAVSGIPTPHKQHAVKLIQTAIDMRAYLSQRNESNAVKWELKIGIDSGEVIGSILGTNNFLFDIFGDTVNTAARMEKTCAPNQINIGMRTYLSTRDKFRYIERLPNDVKGLGVKNMYYLKSKINSSHLNRWQQ</sequence>
<evidence type="ECO:0000259" key="2">
    <source>
        <dbReference type="PROSITE" id="PS50110"/>
    </source>
</evidence>
<dbReference type="GO" id="GO:0000160">
    <property type="term" value="P:phosphorelay signal transduction system"/>
    <property type="evidence" value="ECO:0007669"/>
    <property type="project" value="InterPro"/>
</dbReference>
<dbReference type="GO" id="GO:0019934">
    <property type="term" value="P:cGMP-mediated signaling"/>
    <property type="evidence" value="ECO:0007669"/>
    <property type="project" value="TreeGrafter"/>
</dbReference>
<dbReference type="InterPro" id="IPR011006">
    <property type="entry name" value="CheY-like_superfamily"/>
</dbReference>
<dbReference type="GO" id="GO:0008074">
    <property type="term" value="C:guanylate cyclase complex, soluble"/>
    <property type="evidence" value="ECO:0007669"/>
    <property type="project" value="TreeGrafter"/>
</dbReference>
<protein>
    <submittedName>
        <fullName evidence="4">Adenylate cyclase, class 3</fullName>
    </submittedName>
</protein>
<name>A0A521DRV1_SACCC</name>
<dbReference type="Gene3D" id="3.40.50.2300">
    <property type="match status" value="1"/>
</dbReference>
<gene>
    <name evidence="4" type="ORF">SAMN06265379_106113</name>
</gene>
<dbReference type="Gene3D" id="3.30.70.1230">
    <property type="entry name" value="Nucleotide cyclase"/>
    <property type="match status" value="1"/>
</dbReference>